<sequence>MQNYISATNYLKFLLYFHNYETFEDNLYLFGASNPIHPASYNSNQLLLSIYLSIQSCTYISKGYKFRIAFELRNDNILRENCKLCYPNPPHF</sequence>
<dbReference type="AlphaFoldDB" id="A0A2P2MRN8"/>
<dbReference type="EMBL" id="GGEC01052394">
    <property type="protein sequence ID" value="MBX32878.1"/>
    <property type="molecule type" value="Transcribed_RNA"/>
</dbReference>
<evidence type="ECO:0000313" key="1">
    <source>
        <dbReference type="EMBL" id="MBX32878.1"/>
    </source>
</evidence>
<name>A0A2P2MRN8_RHIMU</name>
<proteinExistence type="predicted"/>
<organism evidence="1">
    <name type="scientific">Rhizophora mucronata</name>
    <name type="common">Asiatic mangrove</name>
    <dbReference type="NCBI Taxonomy" id="61149"/>
    <lineage>
        <taxon>Eukaryota</taxon>
        <taxon>Viridiplantae</taxon>
        <taxon>Streptophyta</taxon>
        <taxon>Embryophyta</taxon>
        <taxon>Tracheophyta</taxon>
        <taxon>Spermatophyta</taxon>
        <taxon>Magnoliopsida</taxon>
        <taxon>eudicotyledons</taxon>
        <taxon>Gunneridae</taxon>
        <taxon>Pentapetalae</taxon>
        <taxon>rosids</taxon>
        <taxon>fabids</taxon>
        <taxon>Malpighiales</taxon>
        <taxon>Rhizophoraceae</taxon>
        <taxon>Rhizophora</taxon>
    </lineage>
</organism>
<protein>
    <submittedName>
        <fullName evidence="1">Uncharacterized protein</fullName>
    </submittedName>
</protein>
<accession>A0A2P2MRN8</accession>
<reference evidence="1" key="1">
    <citation type="submission" date="2018-02" db="EMBL/GenBank/DDBJ databases">
        <title>Rhizophora mucronata_Transcriptome.</title>
        <authorList>
            <person name="Meera S.P."/>
            <person name="Sreeshan A."/>
            <person name="Augustine A."/>
        </authorList>
    </citation>
    <scope>NUCLEOTIDE SEQUENCE</scope>
    <source>
        <tissue evidence="1">Leaf</tissue>
    </source>
</reference>